<gene>
    <name evidence="1" type="ORF">AWM79_23880</name>
</gene>
<dbReference type="SUPFAM" id="SSF56399">
    <property type="entry name" value="ADP-ribosylation"/>
    <property type="match status" value="1"/>
</dbReference>
<dbReference type="RefSeq" id="WP_060783899.1">
    <property type="nucleotide sequence ID" value="NZ_CP014135.1"/>
</dbReference>
<keyword evidence="2" id="KW-1185">Reference proteome</keyword>
<reference evidence="1 2" key="1">
    <citation type="submission" date="2016-01" db="EMBL/GenBank/DDBJ databases">
        <authorList>
            <person name="McClelland M."/>
            <person name="Jain A."/>
            <person name="Saraogi P."/>
            <person name="Mendelson R."/>
            <person name="Westerman R."/>
            <person name="SanMiguel P."/>
            <person name="Csonka L."/>
        </authorList>
    </citation>
    <scope>NUCLEOTIDE SEQUENCE [LARGE SCALE GENOMIC DNA]</scope>
    <source>
        <strain evidence="1 2">NCPPB 2472</strain>
    </source>
</reference>
<accession>A0A0X1T8K9</accession>
<proteinExistence type="predicted"/>
<evidence type="ECO:0008006" key="3">
    <source>
        <dbReference type="Google" id="ProtNLM"/>
    </source>
</evidence>
<evidence type="ECO:0000313" key="1">
    <source>
        <dbReference type="EMBL" id="AMB88149.1"/>
    </source>
</evidence>
<dbReference type="AlphaFoldDB" id="A0A0X1T8K9"/>
<dbReference type="Gene3D" id="3.90.210.10">
    <property type="entry name" value="Heat-Labile Enterotoxin, subunit A"/>
    <property type="match status" value="1"/>
</dbReference>
<organism evidence="1 2">
    <name type="scientific">Pseudomonas agarici</name>
    <dbReference type="NCBI Taxonomy" id="46677"/>
    <lineage>
        <taxon>Bacteria</taxon>
        <taxon>Pseudomonadati</taxon>
        <taxon>Pseudomonadota</taxon>
        <taxon>Gammaproteobacteria</taxon>
        <taxon>Pseudomonadales</taxon>
        <taxon>Pseudomonadaceae</taxon>
        <taxon>Pseudomonas</taxon>
    </lineage>
</organism>
<dbReference type="Proteomes" id="UP000063229">
    <property type="component" value="Chromosome"/>
</dbReference>
<dbReference type="EMBL" id="CP014135">
    <property type="protein sequence ID" value="AMB88149.1"/>
    <property type="molecule type" value="Genomic_DNA"/>
</dbReference>
<sequence length="323" mass="36701">MFLGVEMILCRLYEMSNFFKTGLLVYSLKALGLIPNAQSMKSQHFFTKARGAIFLLSILFFSSVLAAPPKKVYRVDDRPPDEIFSTENTKAFAPWGENDYLLAHVLGVSLRQLGPEGSAFVATAETLEAARQVAQTRFRLTPPTQRVRPLYIYEIRAEQNFYEVDRYMEALERNPPEDESRRDIAFARSAFRYQREWVAFGGITNAQVRLARRIYFNEDTLQIEEDGVIENEHFVAANTRANDGIFPLQGMHPLLGRQAFILNSTVEFLSGFAVSLAYCPPPAVDRKIRLKVAESNCNNPTVIHLDRDLTGLNEILPILLNED</sequence>
<dbReference type="GO" id="GO:0005576">
    <property type="term" value="C:extracellular region"/>
    <property type="evidence" value="ECO:0007669"/>
    <property type="project" value="InterPro"/>
</dbReference>
<dbReference type="GO" id="GO:0003950">
    <property type="term" value="F:NAD+ poly-ADP-ribosyltransferase activity"/>
    <property type="evidence" value="ECO:0007669"/>
    <property type="project" value="InterPro"/>
</dbReference>
<protein>
    <recommendedName>
        <fullName evidence="3">Pertussis toxin subunit 1</fullName>
    </recommendedName>
</protein>
<name>A0A0X1T8K9_PSEAA</name>
<dbReference type="STRING" id="46677.AWM79_23880"/>
<dbReference type="Pfam" id="PF02917">
    <property type="entry name" value="Pertussis_S1"/>
    <property type="match status" value="1"/>
</dbReference>
<dbReference type="InterPro" id="IPR003898">
    <property type="entry name" value="Borpert_toxA"/>
</dbReference>
<dbReference type="KEGG" id="pagb:AWM79_23880"/>
<evidence type="ECO:0000313" key="2">
    <source>
        <dbReference type="Proteomes" id="UP000063229"/>
    </source>
</evidence>